<dbReference type="AlphaFoldDB" id="A0A8I6RKX0"/>
<dbReference type="OrthoDB" id="10530603at2759"/>
<protein>
    <submittedName>
        <fullName evidence="2">Uncharacterized protein</fullName>
    </submittedName>
</protein>
<keyword evidence="1" id="KW-1133">Transmembrane helix</keyword>
<organism evidence="2 3">
    <name type="scientific">Cimex lectularius</name>
    <name type="common">Bed bug</name>
    <name type="synonym">Acanthia lectularia</name>
    <dbReference type="NCBI Taxonomy" id="79782"/>
    <lineage>
        <taxon>Eukaryota</taxon>
        <taxon>Metazoa</taxon>
        <taxon>Ecdysozoa</taxon>
        <taxon>Arthropoda</taxon>
        <taxon>Hexapoda</taxon>
        <taxon>Insecta</taxon>
        <taxon>Pterygota</taxon>
        <taxon>Neoptera</taxon>
        <taxon>Paraneoptera</taxon>
        <taxon>Hemiptera</taxon>
        <taxon>Heteroptera</taxon>
        <taxon>Panheteroptera</taxon>
        <taxon>Cimicomorpha</taxon>
        <taxon>Cimicidae</taxon>
        <taxon>Cimex</taxon>
    </lineage>
</organism>
<keyword evidence="1" id="KW-0812">Transmembrane</keyword>
<evidence type="ECO:0000313" key="2">
    <source>
        <dbReference type="EnsemblMetazoa" id="XP_014243995.1"/>
    </source>
</evidence>
<accession>A0A8I6RKX0</accession>
<dbReference type="EnsemblMetazoa" id="XM_014388509.2">
    <property type="protein sequence ID" value="XP_014243995.1"/>
    <property type="gene ID" value="LOC106663595"/>
</dbReference>
<dbReference type="GeneID" id="106663595"/>
<keyword evidence="1" id="KW-0472">Membrane</keyword>
<reference evidence="2" key="1">
    <citation type="submission" date="2022-01" db="UniProtKB">
        <authorList>
            <consortium name="EnsemblMetazoa"/>
        </authorList>
    </citation>
    <scope>IDENTIFICATION</scope>
</reference>
<keyword evidence="3" id="KW-1185">Reference proteome</keyword>
<evidence type="ECO:0000313" key="3">
    <source>
        <dbReference type="Proteomes" id="UP000494040"/>
    </source>
</evidence>
<dbReference type="RefSeq" id="XP_014243995.1">
    <property type="nucleotide sequence ID" value="XM_014388509.2"/>
</dbReference>
<feature type="transmembrane region" description="Helical" evidence="1">
    <location>
        <begin position="40"/>
        <end position="60"/>
    </location>
</feature>
<name>A0A8I6RKX0_CIMLE</name>
<sequence length="166" mass="19180">MLSDTTFTSTTGPDIELNKEKNYHFVNRTHNYLPKRDTSLYVASLFILIGLLAFIISLLGRKDKKKPAVKNCNLQLKSCYVTYGSTHLILPKITDPGFFQKRIHCESGKNVSKMRLTKCNNTERNILRTSKIVSISDLWKAKSRQSNNYFIINIIPEEDEMKEENF</sequence>
<dbReference type="KEGG" id="clec:106663595"/>
<evidence type="ECO:0000256" key="1">
    <source>
        <dbReference type="SAM" id="Phobius"/>
    </source>
</evidence>
<proteinExistence type="predicted"/>
<dbReference type="Proteomes" id="UP000494040">
    <property type="component" value="Unassembled WGS sequence"/>
</dbReference>